<dbReference type="VEuPathDB" id="FungiDB:G647_03184"/>
<evidence type="ECO:0000313" key="3">
    <source>
        <dbReference type="Proteomes" id="UP000094526"/>
    </source>
</evidence>
<dbReference type="STRING" id="86049.A0A1C1CJL8"/>
<dbReference type="Proteomes" id="UP000094526">
    <property type="component" value="Unassembled WGS sequence"/>
</dbReference>
<feature type="region of interest" description="Disordered" evidence="1">
    <location>
        <begin position="131"/>
        <end position="162"/>
    </location>
</feature>
<name>A0A1C1CJL8_9EURO</name>
<dbReference type="EMBL" id="LGRB01000011">
    <property type="protein sequence ID" value="OCT48715.1"/>
    <property type="molecule type" value="Genomic_DNA"/>
</dbReference>
<keyword evidence="3" id="KW-1185">Reference proteome</keyword>
<accession>A0A1C1CJL8</accession>
<dbReference type="OrthoDB" id="5395975at2759"/>
<feature type="compositionally biased region" description="Polar residues" evidence="1">
    <location>
        <begin position="136"/>
        <end position="162"/>
    </location>
</feature>
<dbReference type="VEuPathDB" id="FungiDB:CLCR_04884"/>
<evidence type="ECO:0000313" key="2">
    <source>
        <dbReference type="EMBL" id="OCT48715.1"/>
    </source>
</evidence>
<feature type="region of interest" description="Disordered" evidence="1">
    <location>
        <begin position="42"/>
        <end position="76"/>
    </location>
</feature>
<gene>
    <name evidence="2" type="ORF">CLCR_04884</name>
</gene>
<proteinExistence type="predicted"/>
<feature type="compositionally biased region" description="Low complexity" evidence="1">
    <location>
        <begin position="8"/>
        <end position="21"/>
    </location>
</feature>
<protein>
    <submittedName>
        <fullName evidence="2">Uncharacterized protein</fullName>
    </submittedName>
</protein>
<reference evidence="3" key="1">
    <citation type="submission" date="2015-07" db="EMBL/GenBank/DDBJ databases">
        <authorList>
            <person name="Teixeira M.M."/>
            <person name="Souza R.C."/>
            <person name="Almeida L.G."/>
            <person name="Vicente V.A."/>
            <person name="de Hoog S."/>
            <person name="Bocca A.L."/>
            <person name="de Almeida S.R."/>
            <person name="Vasconcelos A.T."/>
            <person name="Felipe M.S."/>
        </authorList>
    </citation>
    <scope>NUCLEOTIDE SEQUENCE [LARGE SCALE GENOMIC DNA]</scope>
    <source>
        <strain evidence="3">KSF</strain>
    </source>
</reference>
<sequence length="454" mass="50096">MARDKTSDGGNLSSDLSLLNSPFPPVPSASGRAAFLANVGKKRKQLRMKGPDSECMDRVPSGGRKQHDVSCSAKSQENARAGGVVLAAGDAESTQSVSPLHVLIHGGPSKQGIESHQPPVPSVVDLTTPERRASCSYPTPTSSPVHEDPFQSQPTPVATRMKTPSSCHFKATQVEAPVQRPLVSTIARAPPYANRVRQRPDEVRPLPEFLPQRSQSSFTTHITDDLDKFTPQMHHFRPACVARDVKVLERGYWQFWVRLVETLPKPTLKLLGSTARRKHDVTDNKSPKHALWTADEFVKAWENVARTIELGKVGWGTWIAKDSADDSLWRIRVFTWGETLAHIWFMLFWQSDKLTGMVSMHWIAADGQVVVQMTPGTNLRGCWERGALMEHMEYGVSHEAEVTTVCLMVLWVRIGLTLALRWAFCIQADAGTAGFVTGGLASVVCDGHKKVNDA</sequence>
<evidence type="ECO:0000256" key="1">
    <source>
        <dbReference type="SAM" id="MobiDB-lite"/>
    </source>
</evidence>
<feature type="region of interest" description="Disordered" evidence="1">
    <location>
        <begin position="1"/>
        <end position="30"/>
    </location>
</feature>
<comment type="caution">
    <text evidence="2">The sequence shown here is derived from an EMBL/GenBank/DDBJ whole genome shotgun (WGS) entry which is preliminary data.</text>
</comment>
<dbReference type="AlphaFoldDB" id="A0A1C1CJL8"/>
<organism evidence="2 3">
    <name type="scientific">Cladophialophora carrionii</name>
    <dbReference type="NCBI Taxonomy" id="86049"/>
    <lineage>
        <taxon>Eukaryota</taxon>
        <taxon>Fungi</taxon>
        <taxon>Dikarya</taxon>
        <taxon>Ascomycota</taxon>
        <taxon>Pezizomycotina</taxon>
        <taxon>Eurotiomycetes</taxon>
        <taxon>Chaetothyriomycetidae</taxon>
        <taxon>Chaetothyriales</taxon>
        <taxon>Herpotrichiellaceae</taxon>
        <taxon>Cladophialophora</taxon>
    </lineage>
</organism>